<evidence type="ECO:0000313" key="3">
    <source>
        <dbReference type="Proteomes" id="UP000252172"/>
    </source>
</evidence>
<gene>
    <name evidence="2" type="ORF">DQ356_04390</name>
</gene>
<dbReference type="InterPro" id="IPR025381">
    <property type="entry name" value="DUF4296"/>
</dbReference>
<name>A0A368N2D1_9FLAO</name>
<evidence type="ECO:0000259" key="1">
    <source>
        <dbReference type="Pfam" id="PF14129"/>
    </source>
</evidence>
<protein>
    <submittedName>
        <fullName evidence="2">DUF4296 domain-containing protein</fullName>
    </submittedName>
</protein>
<evidence type="ECO:0000313" key="2">
    <source>
        <dbReference type="EMBL" id="RCU43409.1"/>
    </source>
</evidence>
<dbReference type="RefSeq" id="WP_114303262.1">
    <property type="nucleotide sequence ID" value="NZ_QPIE01000003.1"/>
</dbReference>
<reference evidence="2 3" key="1">
    <citation type="submission" date="2018-07" db="EMBL/GenBank/DDBJ databases">
        <title>Chryseobacterium lacus sp. nov., isolated from lake water.</title>
        <authorList>
            <person name="Li C.-M."/>
        </authorList>
    </citation>
    <scope>NUCLEOTIDE SEQUENCE [LARGE SCALE GENOMIC DNA]</scope>
    <source>
        <strain evidence="2 3">YLOS41</strain>
    </source>
</reference>
<accession>A0A368N2D1</accession>
<organism evidence="2 3">
    <name type="scientific">Chryseobacterium lacus</name>
    <dbReference type="NCBI Taxonomy" id="2058346"/>
    <lineage>
        <taxon>Bacteria</taxon>
        <taxon>Pseudomonadati</taxon>
        <taxon>Bacteroidota</taxon>
        <taxon>Flavobacteriia</taxon>
        <taxon>Flavobacteriales</taxon>
        <taxon>Weeksellaceae</taxon>
        <taxon>Chryseobacterium group</taxon>
        <taxon>Chryseobacterium</taxon>
    </lineage>
</organism>
<keyword evidence="3" id="KW-1185">Reference proteome</keyword>
<dbReference type="PROSITE" id="PS51257">
    <property type="entry name" value="PROKAR_LIPOPROTEIN"/>
    <property type="match status" value="1"/>
</dbReference>
<sequence>MKKQLIFLFLILITTACTEYVDVPEKPLSKNQMAEIIAEMTLRQQELLAEPGSKMQKETQEILKKHKIKAEDFTESYKYYIMKKEMDEVLIKAQDIILKEHPDAKKFVEKKLKGNPEITSAPR</sequence>
<dbReference type="OrthoDB" id="1525222at2"/>
<comment type="caution">
    <text evidence="2">The sequence shown here is derived from an EMBL/GenBank/DDBJ whole genome shotgun (WGS) entry which is preliminary data.</text>
</comment>
<dbReference type="Pfam" id="PF14129">
    <property type="entry name" value="DUF4296"/>
    <property type="match status" value="1"/>
</dbReference>
<feature type="domain" description="DUF4296" evidence="1">
    <location>
        <begin position="24"/>
        <end position="100"/>
    </location>
</feature>
<dbReference type="EMBL" id="QPIE01000003">
    <property type="protein sequence ID" value="RCU43409.1"/>
    <property type="molecule type" value="Genomic_DNA"/>
</dbReference>
<proteinExistence type="predicted"/>
<dbReference type="AlphaFoldDB" id="A0A368N2D1"/>
<dbReference type="Proteomes" id="UP000252172">
    <property type="component" value="Unassembled WGS sequence"/>
</dbReference>